<dbReference type="Gene3D" id="3.30.2010.20">
    <property type="match status" value="1"/>
</dbReference>
<evidence type="ECO:0000313" key="1">
    <source>
        <dbReference type="EMBL" id="QQV76772.1"/>
    </source>
</evidence>
<proteinExistence type="predicted"/>
<reference evidence="2" key="1">
    <citation type="submission" date="2020-09" db="EMBL/GenBank/DDBJ databases">
        <title>Sphingomonas sp., a new species isolated from pork steak.</title>
        <authorList>
            <person name="Heidler von Heilborn D."/>
        </authorList>
    </citation>
    <scope>NUCLEOTIDE SEQUENCE [LARGE SCALE GENOMIC DNA]</scope>
</reference>
<sequence>MAAPDQTLAPTAQAIEDIALATLEALPPEFRAHLGEVVLIVEDFADDETLAALGIEHPLDLSGIYHGRPVGEKSSSDSGAVPDRIHLYRRAILEEWIETNVTLGDLVSHVMIHEIGHHFGLSDDDMHALEDSVA</sequence>
<name>A0A974NTS8_9SPHN</name>
<dbReference type="Proteomes" id="UP000595894">
    <property type="component" value="Chromosome"/>
</dbReference>
<dbReference type="RefSeq" id="WP_202092533.1">
    <property type="nucleotide sequence ID" value="NZ_CP061035.1"/>
</dbReference>
<dbReference type="SUPFAM" id="SSF55486">
    <property type="entry name" value="Metalloproteases ('zincins'), catalytic domain"/>
    <property type="match status" value="1"/>
</dbReference>
<dbReference type="Pfam" id="PF06262">
    <property type="entry name" value="Zincin_1"/>
    <property type="match status" value="1"/>
</dbReference>
<dbReference type="KEGG" id="sari:H5J25_15365"/>
<accession>A0A974NTS8</accession>
<organism evidence="1 2">
    <name type="scientific">Sphingomonas aliaeris</name>
    <dbReference type="NCBI Taxonomy" id="2759526"/>
    <lineage>
        <taxon>Bacteria</taxon>
        <taxon>Pseudomonadati</taxon>
        <taxon>Pseudomonadota</taxon>
        <taxon>Alphaproteobacteria</taxon>
        <taxon>Sphingomonadales</taxon>
        <taxon>Sphingomonadaceae</taxon>
        <taxon>Sphingomonas</taxon>
    </lineage>
</organism>
<dbReference type="AlphaFoldDB" id="A0A974NTS8"/>
<evidence type="ECO:0000313" key="2">
    <source>
        <dbReference type="Proteomes" id="UP000595894"/>
    </source>
</evidence>
<dbReference type="InterPro" id="IPR010428">
    <property type="entry name" value="Zincin_1"/>
</dbReference>
<dbReference type="EMBL" id="CP061035">
    <property type="protein sequence ID" value="QQV76772.1"/>
    <property type="molecule type" value="Genomic_DNA"/>
</dbReference>
<dbReference type="InterPro" id="IPR038555">
    <property type="entry name" value="Zincin_1_sf"/>
</dbReference>
<keyword evidence="2" id="KW-1185">Reference proteome</keyword>
<protein>
    <submittedName>
        <fullName evidence="1">Metallopeptidase family protein</fullName>
    </submittedName>
</protein>
<gene>
    <name evidence="1" type="ORF">H5J25_15365</name>
</gene>
<dbReference type="CDD" id="cd12952">
    <property type="entry name" value="MMP_ACEL2062"/>
    <property type="match status" value="1"/>
</dbReference>